<keyword evidence="4" id="KW-1185">Reference proteome</keyword>
<evidence type="ECO:0000313" key="4">
    <source>
        <dbReference type="Proteomes" id="UP000315522"/>
    </source>
</evidence>
<dbReference type="EMBL" id="QGML01006735">
    <property type="protein sequence ID" value="TVY85677.1"/>
    <property type="molecule type" value="Genomic_DNA"/>
</dbReference>
<protein>
    <recommendedName>
        <fullName evidence="2">3beta-hydroxysteroid 3-dehydrogenase</fullName>
        <ecNumber evidence="2">1.1.1.270</ecNumber>
    </recommendedName>
</protein>
<comment type="caution">
    <text evidence="3">The sequence shown here is derived from an EMBL/GenBank/DDBJ whole genome shotgun (WGS) entry which is preliminary data.</text>
</comment>
<dbReference type="GO" id="GO:0005741">
    <property type="term" value="C:mitochondrial outer membrane"/>
    <property type="evidence" value="ECO:0007669"/>
    <property type="project" value="TreeGrafter"/>
</dbReference>
<evidence type="ECO:0000256" key="1">
    <source>
        <dbReference type="ARBA" id="ARBA00023589"/>
    </source>
</evidence>
<dbReference type="GO" id="GO:0000253">
    <property type="term" value="F:3-beta-hydroxysteroid 3-dehydrogenase (NADP+) activity"/>
    <property type="evidence" value="ECO:0007669"/>
    <property type="project" value="UniProtKB-EC"/>
</dbReference>
<dbReference type="Pfam" id="PF00106">
    <property type="entry name" value="adh_short"/>
    <property type="match status" value="1"/>
</dbReference>
<dbReference type="AlphaFoldDB" id="A0A559LY83"/>
<organism evidence="3 4">
    <name type="scientific">Lachnellula willkommii</name>
    <dbReference type="NCBI Taxonomy" id="215461"/>
    <lineage>
        <taxon>Eukaryota</taxon>
        <taxon>Fungi</taxon>
        <taxon>Dikarya</taxon>
        <taxon>Ascomycota</taxon>
        <taxon>Pezizomycotina</taxon>
        <taxon>Leotiomycetes</taxon>
        <taxon>Helotiales</taxon>
        <taxon>Lachnaceae</taxon>
        <taxon>Lachnellula</taxon>
    </lineage>
</organism>
<dbReference type="PANTHER" id="PTHR43647:SF4">
    <property type="entry name" value="KETOREDUCTASE (KR) DOMAIN-CONTAINING PROTEIN"/>
    <property type="match status" value="1"/>
</dbReference>
<comment type="pathway">
    <text evidence="1">Steroid biosynthesis; zymosterol biosynthesis; zymosterol from lanosterol: step 5/6.</text>
</comment>
<dbReference type="Gene3D" id="3.40.50.720">
    <property type="entry name" value="NAD(P)-binding Rossmann-like Domain"/>
    <property type="match status" value="1"/>
</dbReference>
<accession>A0A559LY83</accession>
<dbReference type="Proteomes" id="UP000315522">
    <property type="component" value="Unassembled WGS sequence"/>
</dbReference>
<sequence>MAGTIILTGANGSLGIHAAEQLLKAHPEFVTIFTVRNAAESDANTESLRKVIARYPGSRASIHQVDHANLSAIHEFASKISSAITAGEYPPIKSIICNAAYWNLVADSELTEDGYDKTLQVSHIAHVALLLRLIGNFADSGRIVLLSSIGHYRRPNAMTSHLPEIPDNIDQLNHPLPDKDKQGRGFQRYANSKLVATTWMYALDHYLQQVSSTSCYMAHRDIPPVKCLPINLYFQNRKFKNITVVAINPGGLGDSRVFTTNTPRSIQLTQRFILKPFMWVINSLVDPTFRSSADAGVDVAELAVGKARPGERGYFTLLDKDESDPITRDPELQQKVWQKSLEWAKITKDNTALKEAFK</sequence>
<dbReference type="InterPro" id="IPR036291">
    <property type="entry name" value="NAD(P)-bd_dom_sf"/>
</dbReference>
<dbReference type="GO" id="GO:0005789">
    <property type="term" value="C:endoplasmic reticulum membrane"/>
    <property type="evidence" value="ECO:0007669"/>
    <property type="project" value="TreeGrafter"/>
</dbReference>
<dbReference type="SUPFAM" id="SSF51735">
    <property type="entry name" value="NAD(P)-binding Rossmann-fold domains"/>
    <property type="match status" value="1"/>
</dbReference>
<name>A0A559LY83_9HELO</name>
<dbReference type="GO" id="GO:0005811">
    <property type="term" value="C:lipid droplet"/>
    <property type="evidence" value="ECO:0007669"/>
    <property type="project" value="TreeGrafter"/>
</dbReference>
<evidence type="ECO:0000313" key="3">
    <source>
        <dbReference type="EMBL" id="TVY85677.1"/>
    </source>
</evidence>
<dbReference type="PANTHER" id="PTHR43647">
    <property type="entry name" value="DEHYDROGENASE"/>
    <property type="match status" value="1"/>
</dbReference>
<dbReference type="InterPro" id="IPR002347">
    <property type="entry name" value="SDR_fam"/>
</dbReference>
<dbReference type="EC" id="1.1.1.270" evidence="2"/>
<evidence type="ECO:0000256" key="2">
    <source>
        <dbReference type="ARBA" id="ARBA00023621"/>
    </source>
</evidence>
<proteinExistence type="predicted"/>
<dbReference type="InterPro" id="IPR051593">
    <property type="entry name" value="Ergosterol_Biosynth_ERG27"/>
</dbReference>
<gene>
    <name evidence="3" type="primary">Wwox_1</name>
    <name evidence="3" type="ORF">LAWI1_G008849</name>
</gene>
<reference evidence="3 4" key="1">
    <citation type="submission" date="2018-05" db="EMBL/GenBank/DDBJ databases">
        <title>Genome sequencing and assembly of the regulated plant pathogen Lachnellula willkommii and related sister species for the development of diagnostic species identification markers.</title>
        <authorList>
            <person name="Giroux E."/>
            <person name="Bilodeau G."/>
        </authorList>
    </citation>
    <scope>NUCLEOTIDE SEQUENCE [LARGE SCALE GENOMIC DNA]</scope>
    <source>
        <strain evidence="3 4">CBS 172.35</strain>
    </source>
</reference>